<gene>
    <name evidence="1" type="ORF">EV188_107109</name>
</gene>
<keyword evidence="2" id="KW-1185">Reference proteome</keyword>
<dbReference type="AlphaFoldDB" id="A0A4R6UYW2"/>
<dbReference type="EMBL" id="SNYO01000007">
    <property type="protein sequence ID" value="TDQ52732.1"/>
    <property type="molecule type" value="Genomic_DNA"/>
</dbReference>
<dbReference type="Proteomes" id="UP000295705">
    <property type="component" value="Unassembled WGS sequence"/>
</dbReference>
<name>A0A4R6UYW2_9PSEU</name>
<evidence type="ECO:0000313" key="1">
    <source>
        <dbReference type="EMBL" id="TDQ52732.1"/>
    </source>
</evidence>
<evidence type="ECO:0000313" key="2">
    <source>
        <dbReference type="Proteomes" id="UP000295705"/>
    </source>
</evidence>
<comment type="caution">
    <text evidence="1">The sequence shown here is derived from an EMBL/GenBank/DDBJ whole genome shotgun (WGS) entry which is preliminary data.</text>
</comment>
<reference evidence="1 2" key="1">
    <citation type="submission" date="2019-03" db="EMBL/GenBank/DDBJ databases">
        <title>Genomic Encyclopedia of Type Strains, Phase IV (KMG-IV): sequencing the most valuable type-strain genomes for metagenomic binning, comparative biology and taxonomic classification.</title>
        <authorList>
            <person name="Goeker M."/>
        </authorList>
    </citation>
    <scope>NUCLEOTIDE SEQUENCE [LARGE SCALE GENOMIC DNA]</scope>
    <source>
        <strain evidence="1 2">DSM 45775</strain>
    </source>
</reference>
<organism evidence="1 2">
    <name type="scientific">Actinomycetospora succinea</name>
    <dbReference type="NCBI Taxonomy" id="663603"/>
    <lineage>
        <taxon>Bacteria</taxon>
        <taxon>Bacillati</taxon>
        <taxon>Actinomycetota</taxon>
        <taxon>Actinomycetes</taxon>
        <taxon>Pseudonocardiales</taxon>
        <taxon>Pseudonocardiaceae</taxon>
        <taxon>Actinomycetospora</taxon>
    </lineage>
</organism>
<proteinExistence type="predicted"/>
<sequence>MDSLVHDRGGFPYAQVIGWLRLIHDGPGPCVKAYTYKLPQKRFQRRFRQERYEWQGKEFELDFDYSELSNLDIADEIRSEIVRTTAKGGSLQGRWLDLACFDYMTVVIDWRSRLGLPRL</sequence>
<protein>
    <submittedName>
        <fullName evidence="1">Uncharacterized protein</fullName>
    </submittedName>
</protein>
<accession>A0A4R6UYW2</accession>